<feature type="transmembrane region" description="Helical" evidence="7">
    <location>
        <begin position="254"/>
        <end position="279"/>
    </location>
</feature>
<evidence type="ECO:0000256" key="6">
    <source>
        <dbReference type="ARBA" id="ARBA00023136"/>
    </source>
</evidence>
<dbReference type="AlphaFoldDB" id="A0A0L7L8T6"/>
<gene>
    <name evidence="10" type="ORF">OBRU01_06529</name>
</gene>
<dbReference type="InterPro" id="IPR002668">
    <property type="entry name" value="CNT_N_dom"/>
</dbReference>
<evidence type="ECO:0000259" key="9">
    <source>
        <dbReference type="Pfam" id="PF07662"/>
    </source>
</evidence>
<comment type="subcellular location">
    <subcellularLocation>
        <location evidence="1">Cell membrane</location>
        <topology evidence="1">Multi-pass membrane protein</topology>
    </subcellularLocation>
</comment>
<dbReference type="Pfam" id="PF07662">
    <property type="entry name" value="Nucleos_tra2_C"/>
    <property type="match status" value="1"/>
</dbReference>
<keyword evidence="5 7" id="KW-1133">Transmembrane helix</keyword>
<feature type="transmembrane region" description="Helical" evidence="7">
    <location>
        <begin position="179"/>
        <end position="201"/>
    </location>
</feature>
<feature type="transmembrane region" description="Helical" evidence="7">
    <location>
        <begin position="99"/>
        <end position="120"/>
    </location>
</feature>
<feature type="transmembrane region" description="Helical" evidence="7">
    <location>
        <begin position="39"/>
        <end position="72"/>
    </location>
</feature>
<dbReference type="Pfam" id="PF01773">
    <property type="entry name" value="Nucleos_tra2_N"/>
    <property type="match status" value="1"/>
</dbReference>
<keyword evidence="11" id="KW-1185">Reference proteome</keyword>
<feature type="transmembrane region" description="Helical" evidence="7">
    <location>
        <begin position="213"/>
        <end position="234"/>
    </location>
</feature>
<organism evidence="10 11">
    <name type="scientific">Operophtera brumata</name>
    <name type="common">Winter moth</name>
    <name type="synonym">Phalaena brumata</name>
    <dbReference type="NCBI Taxonomy" id="104452"/>
    <lineage>
        <taxon>Eukaryota</taxon>
        <taxon>Metazoa</taxon>
        <taxon>Ecdysozoa</taxon>
        <taxon>Arthropoda</taxon>
        <taxon>Hexapoda</taxon>
        <taxon>Insecta</taxon>
        <taxon>Pterygota</taxon>
        <taxon>Neoptera</taxon>
        <taxon>Endopterygota</taxon>
        <taxon>Lepidoptera</taxon>
        <taxon>Glossata</taxon>
        <taxon>Ditrysia</taxon>
        <taxon>Geometroidea</taxon>
        <taxon>Geometridae</taxon>
        <taxon>Larentiinae</taxon>
        <taxon>Operophtera</taxon>
    </lineage>
</organism>
<accession>A0A0L7L8T6</accession>
<dbReference type="Proteomes" id="UP000037510">
    <property type="component" value="Unassembled WGS sequence"/>
</dbReference>
<dbReference type="GO" id="GO:0005415">
    <property type="term" value="F:nucleoside:sodium symporter activity"/>
    <property type="evidence" value="ECO:0007669"/>
    <property type="project" value="TreeGrafter"/>
</dbReference>
<keyword evidence="4 7" id="KW-0812">Transmembrane</keyword>
<comment type="similarity">
    <text evidence="2">Belongs to the concentrative nucleoside transporter (CNT) (TC 2.A.41) family.</text>
</comment>
<protein>
    <submittedName>
        <fullName evidence="10">Sodium/nucleoside cotransporter</fullName>
    </submittedName>
</protein>
<dbReference type="STRING" id="104452.A0A0L7L8T6"/>
<proteinExistence type="inferred from homology"/>
<feature type="non-terminal residue" evidence="10">
    <location>
        <position position="1"/>
    </location>
</feature>
<name>A0A0L7L8T6_OPEBR</name>
<evidence type="ECO:0000256" key="3">
    <source>
        <dbReference type="ARBA" id="ARBA00022475"/>
    </source>
</evidence>
<dbReference type="GO" id="GO:0005886">
    <property type="term" value="C:plasma membrane"/>
    <property type="evidence" value="ECO:0007669"/>
    <property type="project" value="UniProtKB-SubCell"/>
</dbReference>
<evidence type="ECO:0000256" key="1">
    <source>
        <dbReference type="ARBA" id="ARBA00004651"/>
    </source>
</evidence>
<dbReference type="PANTHER" id="PTHR10590">
    <property type="entry name" value="SODIUM/NUCLEOSIDE COTRANSPORTER"/>
    <property type="match status" value="1"/>
</dbReference>
<evidence type="ECO:0000256" key="2">
    <source>
        <dbReference type="ARBA" id="ARBA00009033"/>
    </source>
</evidence>
<feature type="transmembrane region" description="Helical" evidence="7">
    <location>
        <begin position="141"/>
        <end position="159"/>
    </location>
</feature>
<keyword evidence="3" id="KW-1003">Cell membrane</keyword>
<evidence type="ECO:0000256" key="5">
    <source>
        <dbReference type="ARBA" id="ARBA00022989"/>
    </source>
</evidence>
<dbReference type="PANTHER" id="PTHR10590:SF4">
    <property type="entry name" value="SOLUTE CARRIER FAMILY 28 MEMBER 3"/>
    <property type="match status" value="1"/>
</dbReference>
<feature type="domain" description="Concentrative nucleoside transporter N-terminal" evidence="8">
    <location>
        <begin position="129"/>
        <end position="174"/>
    </location>
</feature>
<keyword evidence="6 7" id="KW-0472">Membrane</keyword>
<reference evidence="10 11" key="1">
    <citation type="journal article" date="2015" name="Genome Biol. Evol.">
        <title>The genome of winter moth (Operophtera brumata) provides a genomic perspective on sexual dimorphism and phenology.</title>
        <authorList>
            <person name="Derks M.F."/>
            <person name="Smit S."/>
            <person name="Salis L."/>
            <person name="Schijlen E."/>
            <person name="Bossers A."/>
            <person name="Mateman C."/>
            <person name="Pijl A.S."/>
            <person name="de Ridder D."/>
            <person name="Groenen M.A."/>
            <person name="Visser M.E."/>
            <person name="Megens H.J."/>
        </authorList>
    </citation>
    <scope>NUCLEOTIDE SEQUENCE [LARGE SCALE GENOMIC DNA]</scope>
    <source>
        <strain evidence="10">WM2013NL</strain>
        <tissue evidence="10">Head and thorax</tissue>
    </source>
</reference>
<dbReference type="InterPro" id="IPR011657">
    <property type="entry name" value="CNT_C_dom"/>
</dbReference>
<evidence type="ECO:0000256" key="4">
    <source>
        <dbReference type="ARBA" id="ARBA00022692"/>
    </source>
</evidence>
<dbReference type="InterPro" id="IPR008276">
    <property type="entry name" value="C_nuclsd_transpt"/>
</dbReference>
<evidence type="ECO:0000313" key="11">
    <source>
        <dbReference type="Proteomes" id="UP000037510"/>
    </source>
</evidence>
<feature type="domain" description="Concentrative nucleoside transporter C-terminal" evidence="9">
    <location>
        <begin position="239"/>
        <end position="309"/>
    </location>
</feature>
<evidence type="ECO:0000313" key="10">
    <source>
        <dbReference type="EMBL" id="KOB71671.1"/>
    </source>
</evidence>
<comment type="caution">
    <text evidence="10">The sequence shown here is derived from an EMBL/GenBank/DDBJ whole genome shotgun (WGS) entry which is preliminary data.</text>
</comment>
<evidence type="ECO:0000256" key="7">
    <source>
        <dbReference type="SAM" id="Phobius"/>
    </source>
</evidence>
<sequence>ISHEFLDYEPTGWLETTLTRVGSSTDDFFKENGPAVKTIALFVINGLVIGYFLGCLYYYISFIYFFIIYFLIVKRYFGRWFEKNVWTKMEALSGFLWRFIWFRLCTYVVIIAAIASFLYFDTKGSPERLISLHPGRINWRSVLSGLLLQFLFGVLFIRWDPGRAALQCFSDKVNIEPGVIFFFSMLVEILFFWGALQWFCLKLGELLRTATSTTVWTILASYIGFGASPAHLVTASVIEDQSTLSAATRGATNGIALILNIVANIVAFVAFIAFVNGMLSYCGSMLGHPELNLEWIMGKVFIPLCWVMGE</sequence>
<evidence type="ECO:0000259" key="8">
    <source>
        <dbReference type="Pfam" id="PF01773"/>
    </source>
</evidence>
<dbReference type="EMBL" id="JTDY01002318">
    <property type="protein sequence ID" value="KOB71671.1"/>
    <property type="molecule type" value="Genomic_DNA"/>
</dbReference>